<dbReference type="PROSITE" id="PS00109">
    <property type="entry name" value="PROTEIN_KINASE_TYR"/>
    <property type="match status" value="1"/>
</dbReference>
<name>A0A8T0CZT7_9TREM</name>
<dbReference type="InterPro" id="IPR008266">
    <property type="entry name" value="Tyr_kinase_AS"/>
</dbReference>
<keyword evidence="8" id="KW-0547">Nucleotide-binding</keyword>
<comment type="caution">
    <text evidence="18">The sequence shown here is derived from an EMBL/GenBank/DDBJ whole genome shotgun (WGS) entry which is preliminary data.</text>
</comment>
<reference evidence="18 19" key="1">
    <citation type="submission" date="2019-07" db="EMBL/GenBank/DDBJ databases">
        <title>Annotation for the trematode Paragonimus westermani.</title>
        <authorList>
            <person name="Choi Y.-J."/>
        </authorList>
    </citation>
    <scope>NUCLEOTIDE SEQUENCE [LARGE SCALE GENOMIC DNA]</scope>
    <source>
        <strain evidence="18">180907_Pwestermani</strain>
    </source>
</reference>
<dbReference type="InterPro" id="IPR001245">
    <property type="entry name" value="Ser-Thr/Tyr_kinase_cat_dom"/>
</dbReference>
<keyword evidence="12 16" id="KW-0472">Membrane</keyword>
<dbReference type="SUPFAM" id="SSF49265">
    <property type="entry name" value="Fibronectin type III"/>
    <property type="match status" value="1"/>
</dbReference>
<evidence type="ECO:0000256" key="4">
    <source>
        <dbReference type="ARBA" id="ARBA00022679"/>
    </source>
</evidence>
<proteinExistence type="predicted"/>
<evidence type="ECO:0000256" key="10">
    <source>
        <dbReference type="ARBA" id="ARBA00022840"/>
    </source>
</evidence>
<dbReference type="FunFam" id="1.10.510.10:FF:000554">
    <property type="entry name" value="Predicted protein"/>
    <property type="match status" value="1"/>
</dbReference>
<dbReference type="GO" id="GO:0043235">
    <property type="term" value="C:receptor complex"/>
    <property type="evidence" value="ECO:0007669"/>
    <property type="project" value="TreeGrafter"/>
</dbReference>
<dbReference type="GO" id="GO:0004714">
    <property type="term" value="F:transmembrane receptor protein tyrosine kinase activity"/>
    <property type="evidence" value="ECO:0007669"/>
    <property type="project" value="UniProtKB-EC"/>
</dbReference>
<dbReference type="Gene3D" id="1.10.510.10">
    <property type="entry name" value="Transferase(Phosphotransferase) domain 1"/>
    <property type="match status" value="1"/>
</dbReference>
<dbReference type="Gene3D" id="3.30.200.20">
    <property type="entry name" value="Phosphorylase Kinase, domain 1"/>
    <property type="match status" value="1"/>
</dbReference>
<evidence type="ECO:0000313" key="19">
    <source>
        <dbReference type="Proteomes" id="UP000699462"/>
    </source>
</evidence>
<keyword evidence="9" id="KW-0418">Kinase</keyword>
<dbReference type="InterPro" id="IPR050122">
    <property type="entry name" value="RTK"/>
</dbReference>
<keyword evidence="6" id="KW-0732">Signal</keyword>
<evidence type="ECO:0000256" key="11">
    <source>
        <dbReference type="ARBA" id="ARBA00022989"/>
    </source>
</evidence>
<keyword evidence="4" id="KW-0808">Transferase</keyword>
<evidence type="ECO:0000256" key="7">
    <source>
        <dbReference type="ARBA" id="ARBA00022737"/>
    </source>
</evidence>
<dbReference type="InterPro" id="IPR020635">
    <property type="entry name" value="Tyr_kinase_cat_dom"/>
</dbReference>
<dbReference type="InterPro" id="IPR036116">
    <property type="entry name" value="FN3_sf"/>
</dbReference>
<evidence type="ECO:0000259" key="17">
    <source>
        <dbReference type="PROSITE" id="PS50011"/>
    </source>
</evidence>
<keyword evidence="19" id="KW-1185">Reference proteome</keyword>
<dbReference type="GO" id="GO:0005886">
    <property type="term" value="C:plasma membrane"/>
    <property type="evidence" value="ECO:0007669"/>
    <property type="project" value="TreeGrafter"/>
</dbReference>
<dbReference type="InterPro" id="IPR013783">
    <property type="entry name" value="Ig-like_fold"/>
</dbReference>
<dbReference type="SUPFAM" id="SSF56112">
    <property type="entry name" value="Protein kinase-like (PK-like)"/>
    <property type="match status" value="1"/>
</dbReference>
<dbReference type="InterPro" id="IPR011009">
    <property type="entry name" value="Kinase-like_dom_sf"/>
</dbReference>
<evidence type="ECO:0000256" key="6">
    <source>
        <dbReference type="ARBA" id="ARBA00022729"/>
    </source>
</evidence>
<sequence length="728" mass="81432">MCAHLCHLSSVPPNQALLDQATLDSASEASQLEMILFEDRLQNLLLFPRSLESTGYNARVSRSDGTNDGRLDGSIYSIPHRGNDEVHFVLISVAMNESRSPSATIHGLRHYTSYRFGISVCHTPHDMGGRPLSSEAAHDLLQKTTLVPWCSRYALITGKTAASLEKDRLDMAATSVITVPINCTSIDLSRSQQNICKLNDSLIRNASLGSLINNRRQPNLSVTSVSWSTPMDPNGAILHYWFRYRFVGNTFAKDTIKHSDWSLMCSPAKQKLAANQTVLIGDVSGPIQSINLFNLPLGLYEYQIMSVSLAGNGTWSTVQRFEISIPSSWGVFVLGFFKDHFYVPLSLGLAVLICFFLGLMWTVRRKTRQRFASNKAVGESLFGISKEWTIRPEDLKLNWNHPLGQGSFGTVFSGVLTRFTTPAAIELLDRRVDTVRSSLFGERTKISRVDVAVKIMNTGSSVDDVREFLSEAAFMKSFPCPHAVRMLGIVCPNFSWTEPPALVMELMSLGDLASYLRQRLSNDAFAEASVHPQFAYNWSAQIADGMVYLADQQLVHRDLAARNCLVDSSLTVKIADFGLARFLDGSEYYRKYGQARLPIRWMSPEALSSAYFTLKSDVWSYGVVLWEIVTYAALPYSGLSHEQVIQHVVNGGQLDLGDWPSQLPTTLLSIMKQCWHFHAKDRPSFASILQNLEPYVNNEFRSVSYFHTSRNSDTPNSDTVIKDRLIRT</sequence>
<feature type="domain" description="Protein kinase" evidence="17">
    <location>
        <begin position="397"/>
        <end position="696"/>
    </location>
</feature>
<protein>
    <recommendedName>
        <fullName evidence="2">receptor protein-tyrosine kinase</fullName>
        <ecNumber evidence="2">2.7.10.1</ecNumber>
    </recommendedName>
</protein>
<gene>
    <name evidence="18" type="ORF">P879_07769</name>
</gene>
<comment type="subcellular location">
    <subcellularLocation>
        <location evidence="1">Membrane</location>
        <topology evidence="1">Single-pass type I membrane protein</topology>
    </subcellularLocation>
</comment>
<dbReference type="PANTHER" id="PTHR24416">
    <property type="entry name" value="TYROSINE-PROTEIN KINASE RECEPTOR"/>
    <property type="match status" value="1"/>
</dbReference>
<evidence type="ECO:0000256" key="14">
    <source>
        <dbReference type="ARBA" id="ARBA00023170"/>
    </source>
</evidence>
<dbReference type="Gene3D" id="2.60.40.10">
    <property type="entry name" value="Immunoglobulins"/>
    <property type="match status" value="1"/>
</dbReference>
<dbReference type="SMART" id="SM00219">
    <property type="entry name" value="TyrKc"/>
    <property type="match status" value="1"/>
</dbReference>
<dbReference type="OrthoDB" id="6262500at2759"/>
<dbReference type="GO" id="GO:0007169">
    <property type="term" value="P:cell surface receptor protein tyrosine kinase signaling pathway"/>
    <property type="evidence" value="ECO:0007669"/>
    <property type="project" value="TreeGrafter"/>
</dbReference>
<dbReference type="PRINTS" id="PR00109">
    <property type="entry name" value="TYRKINASE"/>
</dbReference>
<dbReference type="GO" id="GO:0005524">
    <property type="term" value="F:ATP binding"/>
    <property type="evidence" value="ECO:0007669"/>
    <property type="project" value="UniProtKB-KW"/>
</dbReference>
<dbReference type="InterPro" id="IPR003961">
    <property type="entry name" value="FN3_dom"/>
</dbReference>
<dbReference type="PROSITE" id="PS50011">
    <property type="entry name" value="PROTEIN_KINASE_DOM"/>
    <property type="match status" value="1"/>
</dbReference>
<evidence type="ECO:0000256" key="2">
    <source>
        <dbReference type="ARBA" id="ARBA00011902"/>
    </source>
</evidence>
<dbReference type="EMBL" id="JTDF01021955">
    <property type="protein sequence ID" value="KAF8561159.1"/>
    <property type="molecule type" value="Genomic_DNA"/>
</dbReference>
<keyword evidence="7" id="KW-0677">Repeat</keyword>
<accession>A0A8T0CZT7</accession>
<evidence type="ECO:0000256" key="1">
    <source>
        <dbReference type="ARBA" id="ARBA00004479"/>
    </source>
</evidence>
<keyword evidence="5 16" id="KW-0812">Transmembrane</keyword>
<evidence type="ECO:0000256" key="8">
    <source>
        <dbReference type="ARBA" id="ARBA00022741"/>
    </source>
</evidence>
<keyword evidence="10" id="KW-0067">ATP-binding</keyword>
<keyword evidence="14" id="KW-0675">Receptor</keyword>
<evidence type="ECO:0000256" key="3">
    <source>
        <dbReference type="ARBA" id="ARBA00022553"/>
    </source>
</evidence>
<evidence type="ECO:0000256" key="5">
    <source>
        <dbReference type="ARBA" id="ARBA00022692"/>
    </source>
</evidence>
<evidence type="ECO:0000256" key="9">
    <source>
        <dbReference type="ARBA" id="ARBA00022777"/>
    </source>
</evidence>
<keyword evidence="15" id="KW-0325">Glycoprotein</keyword>
<dbReference type="InterPro" id="IPR000719">
    <property type="entry name" value="Prot_kinase_dom"/>
</dbReference>
<dbReference type="Pfam" id="PF07714">
    <property type="entry name" value="PK_Tyr_Ser-Thr"/>
    <property type="match status" value="1"/>
</dbReference>
<evidence type="ECO:0000256" key="16">
    <source>
        <dbReference type="SAM" id="Phobius"/>
    </source>
</evidence>
<keyword evidence="3" id="KW-0597">Phosphoprotein</keyword>
<organism evidence="18 19">
    <name type="scientific">Paragonimus westermani</name>
    <dbReference type="NCBI Taxonomy" id="34504"/>
    <lineage>
        <taxon>Eukaryota</taxon>
        <taxon>Metazoa</taxon>
        <taxon>Spiralia</taxon>
        <taxon>Lophotrochozoa</taxon>
        <taxon>Platyhelminthes</taxon>
        <taxon>Trematoda</taxon>
        <taxon>Digenea</taxon>
        <taxon>Plagiorchiida</taxon>
        <taxon>Troglotremata</taxon>
        <taxon>Troglotrematidae</taxon>
        <taxon>Paragonimus</taxon>
    </lineage>
</organism>
<evidence type="ECO:0000313" key="18">
    <source>
        <dbReference type="EMBL" id="KAF8561159.1"/>
    </source>
</evidence>
<evidence type="ECO:0000256" key="13">
    <source>
        <dbReference type="ARBA" id="ARBA00023137"/>
    </source>
</evidence>
<dbReference type="EC" id="2.7.10.1" evidence="2"/>
<dbReference type="Proteomes" id="UP000699462">
    <property type="component" value="Unassembled WGS sequence"/>
</dbReference>
<keyword evidence="13" id="KW-0829">Tyrosine-protein kinase</keyword>
<dbReference type="CDD" id="cd00063">
    <property type="entry name" value="FN3"/>
    <property type="match status" value="1"/>
</dbReference>
<dbReference type="PANTHER" id="PTHR24416:SF525">
    <property type="entry name" value="INSULIN-LIKE RECEPTOR"/>
    <property type="match status" value="1"/>
</dbReference>
<feature type="transmembrane region" description="Helical" evidence="16">
    <location>
        <begin position="341"/>
        <end position="363"/>
    </location>
</feature>
<evidence type="ECO:0000256" key="15">
    <source>
        <dbReference type="ARBA" id="ARBA00023180"/>
    </source>
</evidence>
<keyword evidence="11 16" id="KW-1133">Transmembrane helix</keyword>
<evidence type="ECO:0000256" key="12">
    <source>
        <dbReference type="ARBA" id="ARBA00023136"/>
    </source>
</evidence>
<dbReference type="AlphaFoldDB" id="A0A8T0CZT7"/>